<reference evidence="1 2" key="1">
    <citation type="submission" date="2015-12" db="EMBL/GenBank/DDBJ databases">
        <authorList>
            <person name="Shamseldin A."/>
            <person name="Moawad H."/>
            <person name="Abd El-Rahim W.M."/>
            <person name="Sadowsky M.J."/>
        </authorList>
    </citation>
    <scope>NUCLEOTIDE SEQUENCE [LARGE SCALE GENOMIC DNA]</scope>
    <source>
        <strain evidence="1 2">ZGT118</strain>
    </source>
</reference>
<dbReference type="InterPro" id="IPR021866">
    <property type="entry name" value="SpoIIAA-like"/>
</dbReference>
<dbReference type="Pfam" id="PF11964">
    <property type="entry name" value="SpoIIAA-like"/>
    <property type="match status" value="2"/>
</dbReference>
<dbReference type="AlphaFoldDB" id="A0A0X3TYB9"/>
<keyword evidence="2" id="KW-1185">Reference proteome</keyword>
<dbReference type="InterPro" id="IPR036513">
    <property type="entry name" value="STAS_dom_sf"/>
</dbReference>
<evidence type="ECO:0008006" key="3">
    <source>
        <dbReference type="Google" id="ProtNLM"/>
    </source>
</evidence>
<dbReference type="OrthoDB" id="9811577at2"/>
<organism evidence="1 2">
    <name type="scientific">Ruegeria marisrubri</name>
    <dbReference type="NCBI Taxonomy" id="1685379"/>
    <lineage>
        <taxon>Bacteria</taxon>
        <taxon>Pseudomonadati</taxon>
        <taxon>Pseudomonadota</taxon>
        <taxon>Alphaproteobacteria</taxon>
        <taxon>Rhodobacterales</taxon>
        <taxon>Roseobacteraceae</taxon>
        <taxon>Ruegeria</taxon>
    </lineage>
</organism>
<dbReference type="SUPFAM" id="SSF52091">
    <property type="entry name" value="SpoIIaa-like"/>
    <property type="match status" value="2"/>
</dbReference>
<dbReference type="InterPro" id="IPR038396">
    <property type="entry name" value="SpoIIAA-like_sf"/>
</dbReference>
<accession>A0A0X3TYB9</accession>
<dbReference type="Gene3D" id="3.40.50.10600">
    <property type="entry name" value="SpoIIaa-like domains"/>
    <property type="match status" value="2"/>
</dbReference>
<dbReference type="RefSeq" id="WP_068346186.1">
    <property type="nucleotide sequence ID" value="NZ_LQBQ01000012.1"/>
</dbReference>
<dbReference type="STRING" id="1685379.AVO45_06485"/>
<protein>
    <recommendedName>
        <fullName evidence="3">Universal stress protein UspA</fullName>
    </recommendedName>
</protein>
<proteinExistence type="predicted"/>
<evidence type="ECO:0000313" key="1">
    <source>
        <dbReference type="EMBL" id="KUJ80677.1"/>
    </source>
</evidence>
<comment type="caution">
    <text evidence="1">The sequence shown here is derived from an EMBL/GenBank/DDBJ whole genome shotgun (WGS) entry which is preliminary data.</text>
</comment>
<dbReference type="Proteomes" id="UP000053791">
    <property type="component" value="Unassembled WGS sequence"/>
</dbReference>
<evidence type="ECO:0000313" key="2">
    <source>
        <dbReference type="Proteomes" id="UP000053791"/>
    </source>
</evidence>
<gene>
    <name evidence="1" type="ORF">AVO45_06485</name>
</gene>
<name>A0A0X3TYB9_9RHOB</name>
<dbReference type="EMBL" id="LQBQ01000012">
    <property type="protein sequence ID" value="KUJ80677.1"/>
    <property type="molecule type" value="Genomic_DNA"/>
</dbReference>
<sequence>MITITTHMDGALIEAELTGEVTSRDYNNILVPAVEKALTEHDRIRLLVIMGQDFEGYDLGAAWADTKLGLGHWRGFDRVAVVTDHRWVQTGVRLAAPIMPCPVQVFDLAELETARRWIRESLGTIHVIGLDGPCIQVKLQGELDPEAYERAEGDLDARIRERDGFRLLLDLTEFEGWQGISALGAHFDLVRNHVPLLERAAIVGDKEWQRLAQRVGSRLLKVDTRFFSPDEMEQAKAWLAEG</sequence>